<feature type="domain" description="HTH tetR-type" evidence="6">
    <location>
        <begin position="8"/>
        <end position="68"/>
    </location>
</feature>
<reference evidence="8" key="1">
    <citation type="journal article" date="2019" name="Int. J. Syst. Evol. Microbiol.">
        <title>The Global Catalogue of Microorganisms (GCM) 10K type strain sequencing project: providing services to taxonomists for standard genome sequencing and annotation.</title>
        <authorList>
            <consortium name="The Broad Institute Genomics Platform"/>
            <consortium name="The Broad Institute Genome Sequencing Center for Infectious Disease"/>
            <person name="Wu L."/>
            <person name="Ma J."/>
        </authorList>
    </citation>
    <scope>NUCLEOTIDE SEQUENCE [LARGE SCALE GENOMIC DNA]</scope>
    <source>
        <strain evidence="8">R28</strain>
    </source>
</reference>
<evidence type="ECO:0000256" key="5">
    <source>
        <dbReference type="PROSITE-ProRule" id="PRU00335"/>
    </source>
</evidence>
<evidence type="ECO:0000313" key="8">
    <source>
        <dbReference type="Proteomes" id="UP001597383"/>
    </source>
</evidence>
<comment type="caution">
    <text evidence="7">The sequence shown here is derived from an EMBL/GenBank/DDBJ whole genome shotgun (WGS) entry which is preliminary data.</text>
</comment>
<organism evidence="7 8">
    <name type="scientific">Ornithinibacillus salinisoli</name>
    <dbReference type="NCBI Taxonomy" id="1848459"/>
    <lineage>
        <taxon>Bacteria</taxon>
        <taxon>Bacillati</taxon>
        <taxon>Bacillota</taxon>
        <taxon>Bacilli</taxon>
        <taxon>Bacillales</taxon>
        <taxon>Bacillaceae</taxon>
        <taxon>Ornithinibacillus</taxon>
    </lineage>
</organism>
<dbReference type="SUPFAM" id="SSF46689">
    <property type="entry name" value="Homeodomain-like"/>
    <property type="match status" value="1"/>
</dbReference>
<dbReference type="EMBL" id="JBHUHQ010000014">
    <property type="protein sequence ID" value="MFD2044288.1"/>
    <property type="molecule type" value="Genomic_DNA"/>
</dbReference>
<dbReference type="PROSITE" id="PS50977">
    <property type="entry name" value="HTH_TETR_2"/>
    <property type="match status" value="1"/>
</dbReference>
<evidence type="ECO:0000313" key="7">
    <source>
        <dbReference type="EMBL" id="MFD2044288.1"/>
    </source>
</evidence>
<dbReference type="InterPro" id="IPR023772">
    <property type="entry name" value="DNA-bd_HTH_TetR-type_CS"/>
</dbReference>
<gene>
    <name evidence="7" type="ORF">ACFSJF_08435</name>
</gene>
<accession>A0ABW4VYN0</accession>
<dbReference type="InterPro" id="IPR050109">
    <property type="entry name" value="HTH-type_TetR-like_transc_reg"/>
</dbReference>
<dbReference type="PROSITE" id="PS01081">
    <property type="entry name" value="HTH_TETR_1"/>
    <property type="match status" value="1"/>
</dbReference>
<dbReference type="Gene3D" id="1.10.357.10">
    <property type="entry name" value="Tetracycline Repressor, domain 2"/>
    <property type="match status" value="1"/>
</dbReference>
<keyword evidence="1" id="KW-0678">Repressor</keyword>
<keyword evidence="2" id="KW-0805">Transcription regulation</keyword>
<evidence type="ECO:0000256" key="1">
    <source>
        <dbReference type="ARBA" id="ARBA00022491"/>
    </source>
</evidence>
<keyword evidence="8" id="KW-1185">Reference proteome</keyword>
<name>A0ABW4VYN0_9BACI</name>
<dbReference type="PANTHER" id="PTHR30055">
    <property type="entry name" value="HTH-TYPE TRANSCRIPTIONAL REGULATOR RUTR"/>
    <property type="match status" value="1"/>
</dbReference>
<dbReference type="InterPro" id="IPR009057">
    <property type="entry name" value="Homeodomain-like_sf"/>
</dbReference>
<dbReference type="PANTHER" id="PTHR30055:SF226">
    <property type="entry name" value="HTH-TYPE TRANSCRIPTIONAL REGULATOR PKSA"/>
    <property type="match status" value="1"/>
</dbReference>
<dbReference type="Pfam" id="PF00440">
    <property type="entry name" value="TetR_N"/>
    <property type="match status" value="1"/>
</dbReference>
<keyword evidence="3 5" id="KW-0238">DNA-binding</keyword>
<keyword evidence="4" id="KW-0804">Transcription</keyword>
<sequence>MPKIVDHKKRKIQIAEATWKVIIEDGLEQATVRKIAKTAGLSVGSLRHYFSTQSELLLYSMELVSERVKQRTHNKSYDGPPLEKLADALGELLPIDEDRRIEMEVWFVFSAKTLVDSKLEPLSEKVYNEMHQGIGNVVQTLQILNLAKDDLDLEVEVDRLHALLDGLALHHLLHPKTFTKDKMIHTLKYHLHSLCKSES</sequence>
<dbReference type="RefSeq" id="WP_377556605.1">
    <property type="nucleotide sequence ID" value="NZ_JBHUHQ010000014.1"/>
</dbReference>
<dbReference type="InterPro" id="IPR039538">
    <property type="entry name" value="BetI_C"/>
</dbReference>
<evidence type="ECO:0000256" key="4">
    <source>
        <dbReference type="ARBA" id="ARBA00023163"/>
    </source>
</evidence>
<protein>
    <submittedName>
        <fullName evidence="7">TetR/AcrR family transcriptional regulator</fullName>
    </submittedName>
</protein>
<dbReference type="Proteomes" id="UP001597383">
    <property type="component" value="Unassembled WGS sequence"/>
</dbReference>
<dbReference type="InterPro" id="IPR001647">
    <property type="entry name" value="HTH_TetR"/>
</dbReference>
<dbReference type="SUPFAM" id="SSF48498">
    <property type="entry name" value="Tetracyclin repressor-like, C-terminal domain"/>
    <property type="match status" value="1"/>
</dbReference>
<dbReference type="Pfam" id="PF13977">
    <property type="entry name" value="TetR_C_6"/>
    <property type="match status" value="1"/>
</dbReference>
<evidence type="ECO:0000256" key="2">
    <source>
        <dbReference type="ARBA" id="ARBA00023015"/>
    </source>
</evidence>
<feature type="DNA-binding region" description="H-T-H motif" evidence="5">
    <location>
        <begin position="31"/>
        <end position="50"/>
    </location>
</feature>
<evidence type="ECO:0000256" key="3">
    <source>
        <dbReference type="ARBA" id="ARBA00023125"/>
    </source>
</evidence>
<proteinExistence type="predicted"/>
<dbReference type="InterPro" id="IPR036271">
    <property type="entry name" value="Tet_transcr_reg_TetR-rel_C_sf"/>
</dbReference>
<evidence type="ECO:0000259" key="6">
    <source>
        <dbReference type="PROSITE" id="PS50977"/>
    </source>
</evidence>